<name>A0ABS3SXM4_9FLAO</name>
<dbReference type="GO" id="GO:0016787">
    <property type="term" value="F:hydrolase activity"/>
    <property type="evidence" value="ECO:0007669"/>
    <property type="project" value="UniProtKB-KW"/>
</dbReference>
<gene>
    <name evidence="3" type="ORF">J4051_14495</name>
</gene>
<protein>
    <submittedName>
        <fullName evidence="3">Hydrolase</fullName>
    </submittedName>
</protein>
<sequence>MKTIKLSFVLFLAITLNTFAQKPSPELLDPTNHSLVLIDHEGQMGFAVNGIDPVQLRNNVGLVAGASKIFNIPTVVTTVAAESFSGPVFPEIIEFYPNESEYVDRTTMNTWEDVNAYKAITGKNKKKIVMAGLWTSVCIVGPAMSAISDGYEVYVITDASGDISKEAHDAAMQRMIQVGVKPITSMQYLLELQRDWARSETYEPVNQLVMRFGGGYGLGVQYARKMLKH</sequence>
<evidence type="ECO:0000313" key="4">
    <source>
        <dbReference type="Proteomes" id="UP000681315"/>
    </source>
</evidence>
<dbReference type="InterPro" id="IPR036380">
    <property type="entry name" value="Isochorismatase-like_sf"/>
</dbReference>
<dbReference type="RefSeq" id="WP_208234598.1">
    <property type="nucleotide sequence ID" value="NZ_JAGEVG010000017.1"/>
</dbReference>
<feature type="domain" description="Isochorismatase-like" evidence="2">
    <location>
        <begin position="55"/>
        <end position="185"/>
    </location>
</feature>
<keyword evidence="1" id="KW-0732">Signal</keyword>
<dbReference type="Proteomes" id="UP000681315">
    <property type="component" value="Unassembled WGS sequence"/>
</dbReference>
<comment type="caution">
    <text evidence="3">The sequence shown here is derived from an EMBL/GenBank/DDBJ whole genome shotgun (WGS) entry which is preliminary data.</text>
</comment>
<accession>A0ABS3SXM4</accession>
<dbReference type="PANTHER" id="PTHR43559">
    <property type="entry name" value="HYDROLASE YCAC-RELATED"/>
    <property type="match status" value="1"/>
</dbReference>
<keyword evidence="4" id="KW-1185">Reference proteome</keyword>
<dbReference type="EMBL" id="JAGEVG010000017">
    <property type="protein sequence ID" value="MBO3099487.1"/>
    <property type="molecule type" value="Genomic_DNA"/>
</dbReference>
<dbReference type="InterPro" id="IPR053152">
    <property type="entry name" value="Hydrolase_YcaC-like"/>
</dbReference>
<reference evidence="3 4" key="1">
    <citation type="submission" date="2021-03" db="EMBL/GenBank/DDBJ databases">
        <title>Gelidibacter sp. nov., isolated from costal sediment.</title>
        <authorList>
            <person name="Lun K.-Y."/>
        </authorList>
    </citation>
    <scope>NUCLEOTIDE SEQUENCE [LARGE SCALE GENOMIC DNA]</scope>
    <source>
        <strain evidence="3 4">DF109</strain>
    </source>
</reference>
<dbReference type="CDD" id="cd01012">
    <property type="entry name" value="YcaC_related"/>
    <property type="match status" value="1"/>
</dbReference>
<evidence type="ECO:0000313" key="3">
    <source>
        <dbReference type="EMBL" id="MBO3099487.1"/>
    </source>
</evidence>
<organism evidence="3 4">
    <name type="scientific">Gelidibacter pelagius</name>
    <dbReference type="NCBI Taxonomy" id="2819985"/>
    <lineage>
        <taxon>Bacteria</taxon>
        <taxon>Pseudomonadati</taxon>
        <taxon>Bacteroidota</taxon>
        <taxon>Flavobacteriia</taxon>
        <taxon>Flavobacteriales</taxon>
        <taxon>Flavobacteriaceae</taxon>
        <taxon>Gelidibacter</taxon>
    </lineage>
</organism>
<dbReference type="InterPro" id="IPR000868">
    <property type="entry name" value="Isochorismatase-like_dom"/>
</dbReference>
<dbReference type="SUPFAM" id="SSF52499">
    <property type="entry name" value="Isochorismatase-like hydrolases"/>
    <property type="match status" value="1"/>
</dbReference>
<dbReference type="PANTHER" id="PTHR43559:SF1">
    <property type="entry name" value="HYDROLASE"/>
    <property type="match status" value="1"/>
</dbReference>
<evidence type="ECO:0000259" key="2">
    <source>
        <dbReference type="Pfam" id="PF00857"/>
    </source>
</evidence>
<feature type="signal peptide" evidence="1">
    <location>
        <begin position="1"/>
        <end position="20"/>
    </location>
</feature>
<evidence type="ECO:0000256" key="1">
    <source>
        <dbReference type="SAM" id="SignalP"/>
    </source>
</evidence>
<dbReference type="Gene3D" id="3.40.50.850">
    <property type="entry name" value="Isochorismatase-like"/>
    <property type="match status" value="1"/>
</dbReference>
<keyword evidence="3" id="KW-0378">Hydrolase</keyword>
<dbReference type="Pfam" id="PF00857">
    <property type="entry name" value="Isochorismatase"/>
    <property type="match status" value="1"/>
</dbReference>
<proteinExistence type="predicted"/>
<feature type="chain" id="PRO_5046188719" evidence="1">
    <location>
        <begin position="21"/>
        <end position="229"/>
    </location>
</feature>